<keyword evidence="10 13" id="KW-0066">ATP synthesis</keyword>
<dbReference type="Pfam" id="PF00430">
    <property type="entry name" value="ATP-synt_B"/>
    <property type="match status" value="1"/>
</dbReference>
<dbReference type="InterPro" id="IPR005864">
    <property type="entry name" value="ATP_synth_F0_bsu_bac"/>
</dbReference>
<evidence type="ECO:0000256" key="14">
    <source>
        <dbReference type="RuleBase" id="RU003848"/>
    </source>
</evidence>
<dbReference type="PANTHER" id="PTHR33445">
    <property type="entry name" value="ATP SYNTHASE SUBUNIT B', CHLOROPLASTIC"/>
    <property type="match status" value="1"/>
</dbReference>
<name>A0A9D1G8M8_9FIRM</name>
<evidence type="ECO:0000256" key="4">
    <source>
        <dbReference type="ARBA" id="ARBA00022547"/>
    </source>
</evidence>
<comment type="similarity">
    <text evidence="1 13 14">Belongs to the ATPase B chain family.</text>
</comment>
<comment type="subunit">
    <text evidence="13">F-type ATPases have 2 components, F(1) - the catalytic core - and F(0) - the membrane proton channel. F(1) has five subunits: alpha(3), beta(3), gamma(1), delta(1), epsilon(1). F(0) has three main subunits: a(1), b(2) and c(10-14). The alpha and beta chains form an alternating ring which encloses part of the gamma chain. F(1) is attached to F(0) by a central stalk formed by the gamma and epsilon chains, while a peripheral stalk is formed by the delta and b chains.</text>
</comment>
<evidence type="ECO:0000256" key="1">
    <source>
        <dbReference type="ARBA" id="ARBA00005513"/>
    </source>
</evidence>
<dbReference type="InterPro" id="IPR002146">
    <property type="entry name" value="ATP_synth_b/b'su_bac/chlpt"/>
</dbReference>
<comment type="function">
    <text evidence="11 13">F(1)F(0) ATP synthase produces ATP from ADP in the presence of a proton or sodium gradient. F-type ATPases consist of two structural domains, F(1) containing the extramembraneous catalytic core and F(0) containing the membrane proton channel, linked together by a central stalk and a peripheral stalk. During catalysis, ATP synthesis in the catalytic domain of F(1) is coupled via a rotary mechanism of the central stalk subunits to proton translocation.</text>
</comment>
<evidence type="ECO:0000313" key="16">
    <source>
        <dbReference type="EMBL" id="HIT17310.1"/>
    </source>
</evidence>
<dbReference type="HAMAP" id="MF_01398">
    <property type="entry name" value="ATP_synth_b_bprime"/>
    <property type="match status" value="1"/>
</dbReference>
<keyword evidence="8 13" id="KW-0406">Ion transport</keyword>
<accession>A0A9D1G8M8</accession>
<dbReference type="NCBIfam" id="TIGR01144">
    <property type="entry name" value="ATP_synt_b"/>
    <property type="match status" value="1"/>
</dbReference>
<feature type="coiled-coil region" evidence="15">
    <location>
        <begin position="63"/>
        <end position="112"/>
    </location>
</feature>
<comment type="subcellular location">
    <subcellularLocation>
        <location evidence="13">Cell membrane</location>
        <topology evidence="13">Single-pass membrane protein</topology>
    </subcellularLocation>
    <subcellularLocation>
        <location evidence="12">Endomembrane system</location>
        <topology evidence="12">Single-pass membrane protein</topology>
    </subcellularLocation>
</comment>
<protein>
    <recommendedName>
        <fullName evidence="13">ATP synthase subunit b</fullName>
    </recommendedName>
    <alternativeName>
        <fullName evidence="13">ATP synthase F(0) sector subunit b</fullName>
    </alternativeName>
    <alternativeName>
        <fullName evidence="13">ATPase subunit I</fullName>
    </alternativeName>
    <alternativeName>
        <fullName evidence="13">F-type ATPase subunit b</fullName>
        <shortName evidence="13">F-ATPase subunit b</shortName>
    </alternativeName>
</protein>
<evidence type="ECO:0000256" key="3">
    <source>
        <dbReference type="ARBA" id="ARBA00022475"/>
    </source>
</evidence>
<proteinExistence type="inferred from homology"/>
<reference evidence="16" key="2">
    <citation type="journal article" date="2021" name="PeerJ">
        <title>Extensive microbial diversity within the chicken gut microbiome revealed by metagenomics and culture.</title>
        <authorList>
            <person name="Gilroy R."/>
            <person name="Ravi A."/>
            <person name="Getino M."/>
            <person name="Pursley I."/>
            <person name="Horton D.L."/>
            <person name="Alikhan N.F."/>
            <person name="Baker D."/>
            <person name="Gharbi K."/>
            <person name="Hall N."/>
            <person name="Watson M."/>
            <person name="Adriaenssens E.M."/>
            <person name="Foster-Nyarko E."/>
            <person name="Jarju S."/>
            <person name="Secka A."/>
            <person name="Antonio M."/>
            <person name="Oren A."/>
            <person name="Chaudhuri R.R."/>
            <person name="La Ragione R."/>
            <person name="Hildebrand F."/>
            <person name="Pallen M.J."/>
        </authorList>
    </citation>
    <scope>NUCLEOTIDE SEQUENCE</scope>
    <source>
        <strain evidence="16">14508</strain>
    </source>
</reference>
<evidence type="ECO:0000256" key="8">
    <source>
        <dbReference type="ARBA" id="ARBA00023065"/>
    </source>
</evidence>
<dbReference type="PANTHER" id="PTHR33445:SF1">
    <property type="entry name" value="ATP SYNTHASE SUBUNIT B"/>
    <property type="match status" value="1"/>
</dbReference>
<keyword evidence="2 13" id="KW-0813">Transport</keyword>
<dbReference type="GO" id="GO:0012505">
    <property type="term" value="C:endomembrane system"/>
    <property type="evidence" value="ECO:0007669"/>
    <property type="project" value="UniProtKB-SubCell"/>
</dbReference>
<dbReference type="EMBL" id="DVKI01000093">
    <property type="protein sequence ID" value="HIT17310.1"/>
    <property type="molecule type" value="Genomic_DNA"/>
</dbReference>
<dbReference type="GO" id="GO:0046961">
    <property type="term" value="F:proton-transporting ATPase activity, rotational mechanism"/>
    <property type="evidence" value="ECO:0007669"/>
    <property type="project" value="TreeGrafter"/>
</dbReference>
<evidence type="ECO:0000256" key="12">
    <source>
        <dbReference type="ARBA" id="ARBA00037847"/>
    </source>
</evidence>
<dbReference type="Proteomes" id="UP000886893">
    <property type="component" value="Unassembled WGS sequence"/>
</dbReference>
<comment type="function">
    <text evidence="13">Component of the F(0) channel, it forms part of the peripheral stalk, linking F(1) to F(0).</text>
</comment>
<keyword evidence="4 13" id="KW-0138">CF(0)</keyword>
<gene>
    <name evidence="13 16" type="primary">atpF</name>
    <name evidence="16" type="ORF">IAD04_02880</name>
</gene>
<evidence type="ECO:0000256" key="5">
    <source>
        <dbReference type="ARBA" id="ARBA00022692"/>
    </source>
</evidence>
<keyword evidence="3 13" id="KW-1003">Cell membrane</keyword>
<keyword evidence="5 13" id="KW-0812">Transmembrane</keyword>
<evidence type="ECO:0000256" key="2">
    <source>
        <dbReference type="ARBA" id="ARBA00022448"/>
    </source>
</evidence>
<evidence type="ECO:0000256" key="6">
    <source>
        <dbReference type="ARBA" id="ARBA00022781"/>
    </source>
</evidence>
<keyword evidence="9 13" id="KW-0472">Membrane</keyword>
<dbReference type="AlphaFoldDB" id="A0A9D1G8M8"/>
<comment type="caution">
    <text evidence="16">The sequence shown here is derived from an EMBL/GenBank/DDBJ whole genome shotgun (WGS) entry which is preliminary data.</text>
</comment>
<evidence type="ECO:0000256" key="11">
    <source>
        <dbReference type="ARBA" id="ARBA00025198"/>
    </source>
</evidence>
<feature type="transmembrane region" description="Helical" evidence="13">
    <location>
        <begin position="26"/>
        <end position="45"/>
    </location>
</feature>
<keyword evidence="6 13" id="KW-0375">Hydrogen ion transport</keyword>
<sequence length="178" mass="20450">MKGIYLSGLDDLKKIGDKLFLDLPTMIIQLIATFILVLILAKFLVKPAKNFIAKRKEYIESNLKDAEMKQKLANEKLLEAQQSIKTAKISKKEMIEEAKKEALNEKDRILKETALEIKDQKAMAVKQIASERKQMQEDLSHEVIDIAMVAASKIVNREINESDNEKMIEEFLKEDFKP</sequence>
<evidence type="ECO:0000256" key="13">
    <source>
        <dbReference type="HAMAP-Rule" id="MF_01398"/>
    </source>
</evidence>
<dbReference type="GO" id="GO:0005886">
    <property type="term" value="C:plasma membrane"/>
    <property type="evidence" value="ECO:0007669"/>
    <property type="project" value="UniProtKB-SubCell"/>
</dbReference>
<evidence type="ECO:0000256" key="15">
    <source>
        <dbReference type="SAM" id="Coils"/>
    </source>
</evidence>
<evidence type="ECO:0000256" key="10">
    <source>
        <dbReference type="ARBA" id="ARBA00023310"/>
    </source>
</evidence>
<dbReference type="GO" id="GO:0045259">
    <property type="term" value="C:proton-transporting ATP synthase complex"/>
    <property type="evidence" value="ECO:0007669"/>
    <property type="project" value="UniProtKB-KW"/>
</dbReference>
<evidence type="ECO:0000256" key="7">
    <source>
        <dbReference type="ARBA" id="ARBA00022989"/>
    </source>
</evidence>
<dbReference type="GO" id="GO:0046933">
    <property type="term" value="F:proton-transporting ATP synthase activity, rotational mechanism"/>
    <property type="evidence" value="ECO:0007669"/>
    <property type="project" value="UniProtKB-UniRule"/>
</dbReference>
<evidence type="ECO:0000313" key="17">
    <source>
        <dbReference type="Proteomes" id="UP000886893"/>
    </source>
</evidence>
<keyword evidence="15" id="KW-0175">Coiled coil</keyword>
<keyword evidence="7 13" id="KW-1133">Transmembrane helix</keyword>
<reference evidence="16" key="1">
    <citation type="submission" date="2020-10" db="EMBL/GenBank/DDBJ databases">
        <authorList>
            <person name="Gilroy R."/>
        </authorList>
    </citation>
    <scope>NUCLEOTIDE SEQUENCE</scope>
    <source>
        <strain evidence="16">14508</strain>
    </source>
</reference>
<dbReference type="InterPro" id="IPR050059">
    <property type="entry name" value="ATP_synthase_B_chain"/>
</dbReference>
<dbReference type="CDD" id="cd06503">
    <property type="entry name" value="ATP-synt_Fo_b"/>
    <property type="match status" value="1"/>
</dbReference>
<organism evidence="16 17">
    <name type="scientific">Candidatus Caccosoma faecigallinarum</name>
    <dbReference type="NCBI Taxonomy" id="2840720"/>
    <lineage>
        <taxon>Bacteria</taxon>
        <taxon>Bacillati</taxon>
        <taxon>Bacillota</taxon>
        <taxon>Bacillota incertae sedis</taxon>
        <taxon>Candidatus Caccosoma</taxon>
    </lineage>
</organism>
<evidence type="ECO:0000256" key="9">
    <source>
        <dbReference type="ARBA" id="ARBA00023136"/>
    </source>
</evidence>